<keyword evidence="8" id="KW-1133">Transmembrane helix</keyword>
<proteinExistence type="inferred from homology"/>
<comment type="catalytic activity">
    <reaction evidence="1">
        <text>a phosphate monoester + H2O = an alcohol + phosphate</text>
        <dbReference type="Rhea" id="RHEA:15017"/>
        <dbReference type="ChEBI" id="CHEBI:15377"/>
        <dbReference type="ChEBI" id="CHEBI:30879"/>
        <dbReference type="ChEBI" id="CHEBI:43474"/>
        <dbReference type="ChEBI" id="CHEBI:67140"/>
        <dbReference type="EC" id="3.1.3.2"/>
    </reaction>
</comment>
<evidence type="ECO:0000256" key="2">
    <source>
        <dbReference type="ARBA" id="ARBA00005375"/>
    </source>
</evidence>
<evidence type="ECO:0000256" key="1">
    <source>
        <dbReference type="ARBA" id="ARBA00000032"/>
    </source>
</evidence>
<dbReference type="PANTHER" id="PTHR11567">
    <property type="entry name" value="ACID PHOSPHATASE-RELATED"/>
    <property type="match status" value="1"/>
</dbReference>
<keyword evidence="7" id="KW-0325">Glycoprotein</keyword>
<dbReference type="InterPro" id="IPR000560">
    <property type="entry name" value="His_Pase_clade-2"/>
</dbReference>
<dbReference type="EMBL" id="BMAW01076163">
    <property type="protein sequence ID" value="GFU00244.1"/>
    <property type="molecule type" value="Genomic_DNA"/>
</dbReference>
<organism evidence="9 10">
    <name type="scientific">Nephila pilipes</name>
    <name type="common">Giant wood spider</name>
    <name type="synonym">Nephila maculata</name>
    <dbReference type="NCBI Taxonomy" id="299642"/>
    <lineage>
        <taxon>Eukaryota</taxon>
        <taxon>Metazoa</taxon>
        <taxon>Ecdysozoa</taxon>
        <taxon>Arthropoda</taxon>
        <taxon>Chelicerata</taxon>
        <taxon>Arachnida</taxon>
        <taxon>Araneae</taxon>
        <taxon>Araneomorphae</taxon>
        <taxon>Entelegynae</taxon>
        <taxon>Araneoidea</taxon>
        <taxon>Nephilidae</taxon>
        <taxon>Nephila</taxon>
    </lineage>
</organism>
<keyword evidence="6" id="KW-1015">Disulfide bond</keyword>
<protein>
    <recommendedName>
        <fullName evidence="3">acid phosphatase</fullName>
        <ecNumber evidence="3">3.1.3.2</ecNumber>
    </recommendedName>
</protein>
<keyword evidence="8" id="KW-0812">Transmembrane</keyword>
<dbReference type="CDD" id="cd07061">
    <property type="entry name" value="HP_HAP_like"/>
    <property type="match status" value="1"/>
</dbReference>
<dbReference type="OrthoDB" id="5821688at2759"/>
<feature type="transmembrane region" description="Helical" evidence="8">
    <location>
        <begin position="38"/>
        <end position="58"/>
    </location>
</feature>
<evidence type="ECO:0000256" key="3">
    <source>
        <dbReference type="ARBA" id="ARBA00012646"/>
    </source>
</evidence>
<sequence length="441" mass="51403">MFVHLPHRWSVFEETVMSSGENYCSLLKRLFLVRRRRLLLILLILYVIATYFLKQSLWNALEHVRYKTFPHKKDLGPYRELIFLQVLFRHGHHSPFSSYPKDPIPDSYWHEGMGQLTKLGRLQHYVVGKYLRQYYDGFLSYNVQEVDCLSSIAFRSLFGGYAFLAGLYPSPPGKKLDQDLSWQPVPCSFLPLNKDKYLQSLPNCPAAELDKSAMFKTKEALKFMAPHRHLYKFWSEHSGLNVDTYGDAGSLYKTLLAEKTENLTIPQWAEDTWEDLEIQSNICYHFNFRTRLLHRLRAGPVIDKIMTRMQHKIGHPDDKLKVYVYSGHGSNVAAVLQAFRVFNQRIPTYGSTILFELYREESGNHSVRFLLSNATEPEKYIPPPHVLYMPGCGEFCPLEVVERSTADLYPLDWEKECMEGDGNRIRKLLNPPPDRPLGFFY</sequence>
<evidence type="ECO:0000256" key="4">
    <source>
        <dbReference type="ARBA" id="ARBA00022729"/>
    </source>
</evidence>
<keyword evidence="8" id="KW-0472">Membrane</keyword>
<keyword evidence="4" id="KW-0732">Signal</keyword>
<reference evidence="9" key="1">
    <citation type="submission" date="2020-08" db="EMBL/GenBank/DDBJ databases">
        <title>Multicomponent nature underlies the extraordinary mechanical properties of spider dragline silk.</title>
        <authorList>
            <person name="Kono N."/>
            <person name="Nakamura H."/>
            <person name="Mori M."/>
            <person name="Yoshida Y."/>
            <person name="Ohtoshi R."/>
            <person name="Malay A.D."/>
            <person name="Moran D.A.P."/>
            <person name="Tomita M."/>
            <person name="Numata K."/>
            <person name="Arakawa K."/>
        </authorList>
    </citation>
    <scope>NUCLEOTIDE SEQUENCE</scope>
</reference>
<dbReference type="Proteomes" id="UP000887013">
    <property type="component" value="Unassembled WGS sequence"/>
</dbReference>
<dbReference type="InterPro" id="IPR050645">
    <property type="entry name" value="Histidine_acid_phosphatase"/>
</dbReference>
<evidence type="ECO:0000256" key="5">
    <source>
        <dbReference type="ARBA" id="ARBA00022801"/>
    </source>
</evidence>
<accession>A0A8X6UCD0</accession>
<dbReference type="Gene3D" id="3.40.50.1240">
    <property type="entry name" value="Phosphoglycerate mutase-like"/>
    <property type="match status" value="1"/>
</dbReference>
<dbReference type="AlphaFoldDB" id="A0A8X6UCD0"/>
<evidence type="ECO:0000256" key="6">
    <source>
        <dbReference type="ARBA" id="ARBA00023157"/>
    </source>
</evidence>
<dbReference type="EC" id="3.1.3.2" evidence="3"/>
<dbReference type="Pfam" id="PF00328">
    <property type="entry name" value="His_Phos_2"/>
    <property type="match status" value="1"/>
</dbReference>
<name>A0A8X6UCD0_NEPPI</name>
<dbReference type="InterPro" id="IPR029033">
    <property type="entry name" value="His_PPase_superfam"/>
</dbReference>
<dbReference type="PANTHER" id="PTHR11567:SF211">
    <property type="entry name" value="PROSTATIC ACID PHOSPHATASE"/>
    <property type="match status" value="1"/>
</dbReference>
<dbReference type="SUPFAM" id="SSF53254">
    <property type="entry name" value="Phosphoglycerate mutase-like"/>
    <property type="match status" value="1"/>
</dbReference>
<evidence type="ECO:0000313" key="9">
    <source>
        <dbReference type="EMBL" id="GFU00244.1"/>
    </source>
</evidence>
<keyword evidence="5" id="KW-0378">Hydrolase</keyword>
<comment type="similarity">
    <text evidence="2">Belongs to the histidine acid phosphatase family.</text>
</comment>
<evidence type="ECO:0000256" key="7">
    <source>
        <dbReference type="ARBA" id="ARBA00023180"/>
    </source>
</evidence>
<evidence type="ECO:0000313" key="10">
    <source>
        <dbReference type="Proteomes" id="UP000887013"/>
    </source>
</evidence>
<keyword evidence="10" id="KW-1185">Reference proteome</keyword>
<dbReference type="GO" id="GO:0003993">
    <property type="term" value="F:acid phosphatase activity"/>
    <property type="evidence" value="ECO:0007669"/>
    <property type="project" value="UniProtKB-EC"/>
</dbReference>
<comment type="caution">
    <text evidence="9">The sequence shown here is derived from an EMBL/GenBank/DDBJ whole genome shotgun (WGS) entry which is preliminary data.</text>
</comment>
<evidence type="ECO:0000256" key="8">
    <source>
        <dbReference type="SAM" id="Phobius"/>
    </source>
</evidence>
<gene>
    <name evidence="9" type="primary">ACP3</name>
    <name evidence="9" type="ORF">NPIL_359851</name>
</gene>